<dbReference type="EMBL" id="CP146691">
    <property type="protein sequence ID" value="WWY19064.1"/>
    <property type="molecule type" value="Genomic_DNA"/>
</dbReference>
<evidence type="ECO:0000313" key="1">
    <source>
        <dbReference type="EMBL" id="WWY19064.1"/>
    </source>
</evidence>
<keyword evidence="2" id="KW-1185">Reference proteome</keyword>
<proteinExistence type="predicted"/>
<evidence type="ECO:0000313" key="2">
    <source>
        <dbReference type="Proteomes" id="UP001375228"/>
    </source>
</evidence>
<dbReference type="RefSeq" id="WP_338756762.1">
    <property type="nucleotide sequence ID" value="NZ_CP146691.1"/>
</dbReference>
<reference evidence="1 2" key="1">
    <citation type="submission" date="2024-03" db="EMBL/GenBank/DDBJ databases">
        <title>Pseudomonas juntendi.</title>
        <authorList>
            <person name="Liu Y."/>
        </authorList>
    </citation>
    <scope>NUCLEOTIDE SEQUENCE [LARGE SCALE GENOMIC DNA]</scope>
    <source>
        <strain evidence="1 2">L4046hy</strain>
    </source>
</reference>
<organism evidence="1 2">
    <name type="scientific">Pseudomonas juntendi</name>
    <dbReference type="NCBI Taxonomy" id="2666183"/>
    <lineage>
        <taxon>Bacteria</taxon>
        <taxon>Pseudomonadati</taxon>
        <taxon>Pseudomonadota</taxon>
        <taxon>Gammaproteobacteria</taxon>
        <taxon>Pseudomonadales</taxon>
        <taxon>Pseudomonadaceae</taxon>
        <taxon>Pseudomonas</taxon>
    </lineage>
</organism>
<dbReference type="InterPro" id="IPR054496">
    <property type="entry name" value="E217_GP41"/>
</dbReference>
<name>A0ABZ2JC42_9PSED</name>
<sequence>MSDEIFSRRYRLKLGRKAGSLVYEMNPSNRTPAADNLPVGDGLRITFQIIHFAGNALSVAEIAIYNVSDRSARQMLGDGVESKYEFISLEAGYESNFGSVFIGQITNVQRFMEDGGSTSGIRFFCQSQAKDRDQRIINLTLAPETDPVQIIEECASHFGAEIQFFGDFSGLKRRSGGTVLQGALVSRMNELAAAYEFDWMVENDAMKIIKKGFAMPVKAVISATTGMIGSPVVTDSEVGIRCALNPKLKLGDTIKLESMAPRFEFSDVFFYKVERTIGEGFYKIYSLAFIGDSHGDLWEAQVSCLRLGTMEQSGIAERAGR</sequence>
<protein>
    <submittedName>
        <fullName evidence="1">Uncharacterized protein</fullName>
    </submittedName>
</protein>
<accession>A0ABZ2JC42</accession>
<dbReference type="Pfam" id="PF22759">
    <property type="entry name" value="E217_GP41"/>
    <property type="match status" value="1"/>
</dbReference>
<dbReference type="Proteomes" id="UP001375228">
    <property type="component" value="Chromosome"/>
</dbReference>
<gene>
    <name evidence="1" type="ORF">V9385_15445</name>
</gene>